<dbReference type="InterPro" id="IPR011009">
    <property type="entry name" value="Kinase-like_dom_sf"/>
</dbReference>
<dbReference type="PANTHER" id="PTHR43289">
    <property type="entry name" value="MITOGEN-ACTIVATED PROTEIN KINASE KINASE KINASE 20-RELATED"/>
    <property type="match status" value="1"/>
</dbReference>
<evidence type="ECO:0000256" key="5">
    <source>
        <dbReference type="ARBA" id="ARBA00022777"/>
    </source>
</evidence>
<protein>
    <recommendedName>
        <fullName evidence="1">non-specific serine/threonine protein kinase</fullName>
        <ecNumber evidence="1">2.7.11.1</ecNumber>
    </recommendedName>
</protein>
<keyword evidence="14" id="KW-1185">Reference proteome</keyword>
<evidence type="ECO:0000256" key="1">
    <source>
        <dbReference type="ARBA" id="ARBA00012513"/>
    </source>
</evidence>
<accession>A0AAX3YLZ5</accession>
<dbReference type="SUPFAM" id="SSF56112">
    <property type="entry name" value="Protein kinase-like (PK-like)"/>
    <property type="match status" value="1"/>
</dbReference>
<keyword evidence="6 9" id="KW-0067">ATP-binding</keyword>
<dbReference type="RefSeq" id="WP_249344070.1">
    <property type="nucleotide sequence ID" value="NZ_CP082160.1"/>
</dbReference>
<dbReference type="AlphaFoldDB" id="A0AAX3YLZ5"/>
<dbReference type="PANTHER" id="PTHR43289:SF6">
    <property type="entry name" value="SERINE_THREONINE-PROTEIN KINASE NEKL-3"/>
    <property type="match status" value="1"/>
</dbReference>
<dbReference type="Proteomes" id="UP001231166">
    <property type="component" value="Chromosome"/>
</dbReference>
<name>A0AAX3YLZ5_RHOOP</name>
<dbReference type="FunFam" id="1.10.510.10:FF:000021">
    <property type="entry name" value="Serine/threonine protein kinase"/>
    <property type="match status" value="1"/>
</dbReference>
<sequence length="716" mass="77034">MGEHGPLMPGEVFAGYTIERVLGVGGMGTVYAAAHPRLPRRIALKVLHPALAEDDDARARFEKEADHAARLEHPNIVAVYDRGREGDRLWIAMQYVEGTDAATAAEGGPLDPARAVHIITETAKALDYAHEAGVLHRDVKPANILLEHPRPGHPGDPGRVLLADFGIAKALEHTQHLTKTGMLVASLQYAAPEQFANIPLDARTDVYSLGCTLFRLLTGQQPYPGSTLAQLMAGHLNSPIPRPTAVRAGLPPGFDAVIARAMAKDREDRYPSCGALAAAAQHALGPPQADIPTLVREEPETDRSHPPGPPTPGPSTRRQEETTVRRTELPPEPDQVAQQQIETWAGAGRPDSAQPPLGPPISDRPREHPPHAGRHRAPWWRRPVTPIVAVVVVALCAVGYTLWRGQDTDDRAAQNPGMVFDGMYDAAYQVQATYGGDYSGESEFTARWAVRTHCPAATGACVTSVTATRPDDPSGSPPSQFVMDYSDGTWSGVRELPAIGCQDPATGAPLQDVPSWDSRTLTLDGPQPDGHSLTGTKVEYRGNPCARRYEVGITLRRTGDVDPAIPLTPPTEIAPIGPTSPGAALTGTYNYITTPAVVPPGGGDRGPETLTGRFRTHCLRTGDRCASVFITDANPEGRMHLYADGQWIWTFTAAPRSCLNKPEDPRTTSVNYRTTLFRTGAGEGPAQKLAGRWVETFHGDCPTTYESTVDVTRTGD</sequence>
<dbReference type="SMART" id="SM00220">
    <property type="entry name" value="S_TKc"/>
    <property type="match status" value="1"/>
</dbReference>
<dbReference type="GO" id="GO:0005524">
    <property type="term" value="F:ATP binding"/>
    <property type="evidence" value="ECO:0007669"/>
    <property type="project" value="UniProtKB-UniRule"/>
</dbReference>
<dbReference type="CDD" id="cd14014">
    <property type="entry name" value="STKc_PknB_like"/>
    <property type="match status" value="1"/>
</dbReference>
<feature type="region of interest" description="Disordered" evidence="10">
    <location>
        <begin position="297"/>
        <end position="377"/>
    </location>
</feature>
<evidence type="ECO:0000256" key="7">
    <source>
        <dbReference type="ARBA" id="ARBA00047899"/>
    </source>
</evidence>
<dbReference type="PROSITE" id="PS00107">
    <property type="entry name" value="PROTEIN_KINASE_ATP"/>
    <property type="match status" value="1"/>
</dbReference>
<reference evidence="13" key="2">
    <citation type="submission" date="2023-07" db="EMBL/GenBank/DDBJ databases">
        <title>Genomic analysis of Rhodococcus opacus VOC-14 with glycol ethers degradation activity.</title>
        <authorList>
            <person name="Narkevich D.A."/>
            <person name="Hlushen A.M."/>
            <person name="Akhremchuk A.E."/>
            <person name="Sikolenko M.A."/>
            <person name="Valentovich L.N."/>
        </authorList>
    </citation>
    <scope>NUCLEOTIDE SEQUENCE</scope>
    <source>
        <strain evidence="13">VOC-14</strain>
    </source>
</reference>
<feature type="domain" description="Protein kinase" evidence="11">
    <location>
        <begin position="16"/>
        <end position="285"/>
    </location>
</feature>
<comment type="catalytic activity">
    <reaction evidence="8">
        <text>L-seryl-[protein] + ATP = O-phospho-L-seryl-[protein] + ADP + H(+)</text>
        <dbReference type="Rhea" id="RHEA:17989"/>
        <dbReference type="Rhea" id="RHEA-COMP:9863"/>
        <dbReference type="Rhea" id="RHEA-COMP:11604"/>
        <dbReference type="ChEBI" id="CHEBI:15378"/>
        <dbReference type="ChEBI" id="CHEBI:29999"/>
        <dbReference type="ChEBI" id="CHEBI:30616"/>
        <dbReference type="ChEBI" id="CHEBI:83421"/>
        <dbReference type="ChEBI" id="CHEBI:456216"/>
        <dbReference type="EC" id="2.7.11.1"/>
    </reaction>
</comment>
<dbReference type="GO" id="GO:0004674">
    <property type="term" value="F:protein serine/threonine kinase activity"/>
    <property type="evidence" value="ECO:0007669"/>
    <property type="project" value="UniProtKB-KW"/>
</dbReference>
<feature type="binding site" evidence="9">
    <location>
        <position position="45"/>
    </location>
    <ligand>
        <name>ATP</name>
        <dbReference type="ChEBI" id="CHEBI:30616"/>
    </ligand>
</feature>
<evidence type="ECO:0000256" key="10">
    <source>
        <dbReference type="SAM" id="MobiDB-lite"/>
    </source>
</evidence>
<dbReference type="PROSITE" id="PS50011">
    <property type="entry name" value="PROTEIN_KINASE_DOM"/>
    <property type="match status" value="1"/>
</dbReference>
<organism evidence="13 15">
    <name type="scientific">Rhodococcus opacus</name>
    <name type="common">Nocardia opaca</name>
    <dbReference type="NCBI Taxonomy" id="37919"/>
    <lineage>
        <taxon>Bacteria</taxon>
        <taxon>Bacillati</taxon>
        <taxon>Actinomycetota</taxon>
        <taxon>Actinomycetes</taxon>
        <taxon>Mycobacteriales</taxon>
        <taxon>Nocardiaceae</taxon>
        <taxon>Rhodococcus</taxon>
    </lineage>
</organism>
<comment type="catalytic activity">
    <reaction evidence="7">
        <text>L-threonyl-[protein] + ATP = O-phospho-L-threonyl-[protein] + ADP + H(+)</text>
        <dbReference type="Rhea" id="RHEA:46608"/>
        <dbReference type="Rhea" id="RHEA-COMP:11060"/>
        <dbReference type="Rhea" id="RHEA-COMP:11605"/>
        <dbReference type="ChEBI" id="CHEBI:15378"/>
        <dbReference type="ChEBI" id="CHEBI:30013"/>
        <dbReference type="ChEBI" id="CHEBI:30616"/>
        <dbReference type="ChEBI" id="CHEBI:61977"/>
        <dbReference type="ChEBI" id="CHEBI:456216"/>
        <dbReference type="EC" id="2.7.11.1"/>
    </reaction>
</comment>
<dbReference type="InterPro" id="IPR000719">
    <property type="entry name" value="Prot_kinase_dom"/>
</dbReference>
<evidence type="ECO:0000313" key="12">
    <source>
        <dbReference type="EMBL" id="MCZ4590052.1"/>
    </source>
</evidence>
<gene>
    <name evidence="12" type="ORF">O4328_41585</name>
    <name evidence="13" type="ORF">Q5707_16670</name>
</gene>
<dbReference type="InterPro" id="IPR008271">
    <property type="entry name" value="Ser/Thr_kinase_AS"/>
</dbReference>
<keyword evidence="5 13" id="KW-0418">Kinase</keyword>
<evidence type="ECO:0000256" key="9">
    <source>
        <dbReference type="PROSITE-ProRule" id="PRU10141"/>
    </source>
</evidence>
<evidence type="ECO:0000256" key="4">
    <source>
        <dbReference type="ARBA" id="ARBA00022741"/>
    </source>
</evidence>
<evidence type="ECO:0000256" key="8">
    <source>
        <dbReference type="ARBA" id="ARBA00048679"/>
    </source>
</evidence>
<keyword evidence="2" id="KW-0723">Serine/threonine-protein kinase</keyword>
<evidence type="ECO:0000259" key="11">
    <source>
        <dbReference type="PROSITE" id="PS50011"/>
    </source>
</evidence>
<evidence type="ECO:0000313" key="15">
    <source>
        <dbReference type="Proteomes" id="UP001231166"/>
    </source>
</evidence>
<dbReference type="Proteomes" id="UP001066327">
    <property type="component" value="Unassembled WGS sequence"/>
</dbReference>
<evidence type="ECO:0000256" key="3">
    <source>
        <dbReference type="ARBA" id="ARBA00022679"/>
    </source>
</evidence>
<dbReference type="Gene3D" id="1.10.510.10">
    <property type="entry name" value="Transferase(Phosphotransferase) domain 1"/>
    <property type="match status" value="1"/>
</dbReference>
<dbReference type="EMBL" id="CP130953">
    <property type="protein sequence ID" value="WLF50507.1"/>
    <property type="molecule type" value="Genomic_DNA"/>
</dbReference>
<feature type="compositionally biased region" description="Basic and acidic residues" evidence="10">
    <location>
        <begin position="317"/>
        <end position="329"/>
    </location>
</feature>
<dbReference type="Gene3D" id="3.30.200.20">
    <property type="entry name" value="Phosphorylase Kinase, domain 1"/>
    <property type="match status" value="1"/>
</dbReference>
<keyword evidence="3 13" id="KW-0808">Transferase</keyword>
<reference evidence="12" key="1">
    <citation type="submission" date="2022-12" db="EMBL/GenBank/DDBJ databases">
        <authorList>
            <person name="Krivoruchko A.V."/>
            <person name="Elkin A."/>
        </authorList>
    </citation>
    <scope>NUCLEOTIDE SEQUENCE</scope>
    <source>
        <strain evidence="12">IEGM 249</strain>
    </source>
</reference>
<evidence type="ECO:0000313" key="14">
    <source>
        <dbReference type="Proteomes" id="UP001066327"/>
    </source>
</evidence>
<dbReference type="Pfam" id="PF00069">
    <property type="entry name" value="Pkinase"/>
    <property type="match status" value="1"/>
</dbReference>
<evidence type="ECO:0000313" key="13">
    <source>
        <dbReference type="EMBL" id="WLF50507.1"/>
    </source>
</evidence>
<dbReference type="FunFam" id="3.30.200.20:FF:000035">
    <property type="entry name" value="Serine/threonine protein kinase Stk1"/>
    <property type="match status" value="1"/>
</dbReference>
<keyword evidence="4 9" id="KW-0547">Nucleotide-binding</keyword>
<evidence type="ECO:0000256" key="6">
    <source>
        <dbReference type="ARBA" id="ARBA00022840"/>
    </source>
</evidence>
<dbReference type="PROSITE" id="PS00108">
    <property type="entry name" value="PROTEIN_KINASE_ST"/>
    <property type="match status" value="1"/>
</dbReference>
<dbReference type="GO" id="GO:0045717">
    <property type="term" value="P:negative regulation of fatty acid biosynthetic process"/>
    <property type="evidence" value="ECO:0007669"/>
    <property type="project" value="UniProtKB-ARBA"/>
</dbReference>
<dbReference type="InterPro" id="IPR017441">
    <property type="entry name" value="Protein_kinase_ATP_BS"/>
</dbReference>
<evidence type="ECO:0000256" key="2">
    <source>
        <dbReference type="ARBA" id="ARBA00022527"/>
    </source>
</evidence>
<dbReference type="EC" id="2.7.11.1" evidence="1"/>
<proteinExistence type="predicted"/>
<dbReference type="EMBL" id="JAPWIS010000040">
    <property type="protein sequence ID" value="MCZ4590052.1"/>
    <property type="molecule type" value="Genomic_DNA"/>
</dbReference>